<protein>
    <submittedName>
        <fullName evidence="2">DUF1636 domain-containing protein</fullName>
    </submittedName>
</protein>
<comment type="caution">
    <text evidence="2">The sequence shown here is derived from an EMBL/GenBank/DDBJ whole genome shotgun (WGS) entry which is preliminary data.</text>
</comment>
<name>A0A844QJF5_9HYPH</name>
<dbReference type="EMBL" id="WPHG01000007">
    <property type="protein sequence ID" value="MVA99702.1"/>
    <property type="molecule type" value="Genomic_DNA"/>
</dbReference>
<feature type="compositionally biased region" description="Low complexity" evidence="1">
    <location>
        <begin position="9"/>
        <end position="20"/>
    </location>
</feature>
<sequence>MTFDDRTDSSATDPAATADAPTPAAATILVCSSCRGADGADDRPRPGHLLAEAARAANEDAGIRIVEIECLGNCKRRLSAALLCEGAWSYVFGDLAVENGADLVAGAKLFQTSENGLMPWRGRPECLKRGLVSRLPPATAIALAATQKDPS</sequence>
<evidence type="ECO:0000313" key="3">
    <source>
        <dbReference type="Proteomes" id="UP000463224"/>
    </source>
</evidence>
<dbReference type="Proteomes" id="UP000463224">
    <property type="component" value="Unassembled WGS sequence"/>
</dbReference>
<dbReference type="Pfam" id="PF07845">
    <property type="entry name" value="DUF1636"/>
    <property type="match status" value="1"/>
</dbReference>
<evidence type="ECO:0000256" key="1">
    <source>
        <dbReference type="SAM" id="MobiDB-lite"/>
    </source>
</evidence>
<evidence type="ECO:0000313" key="2">
    <source>
        <dbReference type="EMBL" id="MVA99702.1"/>
    </source>
</evidence>
<dbReference type="InterPro" id="IPR012863">
    <property type="entry name" value="DUF1636"/>
</dbReference>
<keyword evidence="3" id="KW-1185">Reference proteome</keyword>
<dbReference type="AlphaFoldDB" id="A0A844QJF5"/>
<feature type="region of interest" description="Disordered" evidence="1">
    <location>
        <begin position="1"/>
        <end position="20"/>
    </location>
</feature>
<gene>
    <name evidence="2" type="ORF">GN330_20830</name>
</gene>
<dbReference type="CDD" id="cd02980">
    <property type="entry name" value="TRX_Fd_family"/>
    <property type="match status" value="1"/>
</dbReference>
<dbReference type="RefSeq" id="WP_156715172.1">
    <property type="nucleotide sequence ID" value="NZ_WPHG01000007.1"/>
</dbReference>
<accession>A0A844QJF5</accession>
<proteinExistence type="predicted"/>
<organism evidence="2 3">
    <name type="scientific">Nitratireductor arenosus</name>
    <dbReference type="NCBI Taxonomy" id="2682096"/>
    <lineage>
        <taxon>Bacteria</taxon>
        <taxon>Pseudomonadati</taxon>
        <taxon>Pseudomonadota</taxon>
        <taxon>Alphaproteobacteria</taxon>
        <taxon>Hyphomicrobiales</taxon>
        <taxon>Phyllobacteriaceae</taxon>
        <taxon>Nitratireductor</taxon>
    </lineage>
</organism>
<reference evidence="2 3" key="1">
    <citation type="submission" date="2019-12" db="EMBL/GenBank/DDBJ databases">
        <title>Nitratireductor arenosus sp. nov., Isolated from sea sand, Jeju island, South Korea.</title>
        <authorList>
            <person name="Kim W."/>
        </authorList>
    </citation>
    <scope>NUCLEOTIDE SEQUENCE [LARGE SCALE GENOMIC DNA]</scope>
    <source>
        <strain evidence="2 3">CAU 1489</strain>
    </source>
</reference>